<feature type="transmembrane region" description="Helical" evidence="7">
    <location>
        <begin position="576"/>
        <end position="596"/>
    </location>
</feature>
<keyword evidence="3" id="KW-0813">Transport</keyword>
<keyword evidence="10" id="KW-1185">Reference proteome</keyword>
<evidence type="ECO:0000256" key="6">
    <source>
        <dbReference type="ARBA" id="ARBA00023136"/>
    </source>
</evidence>
<feature type="transmembrane region" description="Helical" evidence="7">
    <location>
        <begin position="144"/>
        <end position="165"/>
    </location>
</feature>
<organism evidence="9 10">
    <name type="scientific">Trichoderma lentiforme</name>
    <dbReference type="NCBI Taxonomy" id="1567552"/>
    <lineage>
        <taxon>Eukaryota</taxon>
        <taxon>Fungi</taxon>
        <taxon>Dikarya</taxon>
        <taxon>Ascomycota</taxon>
        <taxon>Pezizomycotina</taxon>
        <taxon>Sordariomycetes</taxon>
        <taxon>Hypocreomycetidae</taxon>
        <taxon>Hypocreales</taxon>
        <taxon>Hypocreaceae</taxon>
        <taxon>Trichoderma</taxon>
    </lineage>
</organism>
<keyword evidence="6 7" id="KW-0472">Membrane</keyword>
<feature type="domain" description="Major facilitator superfamily (MFS) profile" evidence="8">
    <location>
        <begin position="54"/>
        <end position="558"/>
    </location>
</feature>
<feature type="transmembrane region" description="Helical" evidence="7">
    <location>
        <begin position="250"/>
        <end position="268"/>
    </location>
</feature>
<accession>A0A9P4X2J5</accession>
<comment type="caution">
    <text evidence="9">The sequence shown here is derived from an EMBL/GenBank/DDBJ whole genome shotgun (WGS) entry which is preliminary data.</text>
</comment>
<comment type="subcellular location">
    <subcellularLocation>
        <location evidence="1">Membrane</location>
        <topology evidence="1">Multi-pass membrane protein</topology>
    </subcellularLocation>
</comment>
<dbReference type="GO" id="GO:0005886">
    <property type="term" value="C:plasma membrane"/>
    <property type="evidence" value="ECO:0007669"/>
    <property type="project" value="TreeGrafter"/>
</dbReference>
<dbReference type="AlphaFoldDB" id="A0A9P4X2J5"/>
<dbReference type="EMBL" id="QLNT01000042">
    <property type="protein sequence ID" value="KAF3054704.1"/>
    <property type="molecule type" value="Genomic_DNA"/>
</dbReference>
<feature type="transmembrane region" description="Helical" evidence="7">
    <location>
        <begin position="89"/>
        <end position="111"/>
    </location>
</feature>
<evidence type="ECO:0000313" key="10">
    <source>
        <dbReference type="Proteomes" id="UP000801864"/>
    </source>
</evidence>
<feature type="transmembrane region" description="Helical" evidence="7">
    <location>
        <begin position="616"/>
        <end position="636"/>
    </location>
</feature>
<feature type="transmembrane region" description="Helical" evidence="7">
    <location>
        <begin position="885"/>
        <end position="903"/>
    </location>
</feature>
<dbReference type="InterPro" id="IPR020846">
    <property type="entry name" value="MFS_dom"/>
</dbReference>
<proteinExistence type="inferred from homology"/>
<feature type="transmembrane region" description="Helical" evidence="7">
    <location>
        <begin position="177"/>
        <end position="196"/>
    </location>
</feature>
<dbReference type="PANTHER" id="PTHR23501">
    <property type="entry name" value="MAJOR FACILITATOR SUPERFAMILY"/>
    <property type="match status" value="1"/>
</dbReference>
<feature type="transmembrane region" description="Helical" evidence="7">
    <location>
        <begin position="208"/>
        <end position="229"/>
    </location>
</feature>
<gene>
    <name evidence="9" type="ORF">CFAM422_013315</name>
</gene>
<dbReference type="Pfam" id="PF07690">
    <property type="entry name" value="MFS_1"/>
    <property type="match status" value="2"/>
</dbReference>
<dbReference type="InterPro" id="IPR036259">
    <property type="entry name" value="MFS_trans_sf"/>
</dbReference>
<feature type="transmembrane region" description="Helical" evidence="7">
    <location>
        <begin position="388"/>
        <end position="406"/>
    </location>
</feature>
<evidence type="ECO:0000256" key="2">
    <source>
        <dbReference type="ARBA" id="ARBA00007520"/>
    </source>
</evidence>
<evidence type="ECO:0000256" key="1">
    <source>
        <dbReference type="ARBA" id="ARBA00004141"/>
    </source>
</evidence>
<feature type="transmembrane region" description="Helical" evidence="7">
    <location>
        <begin position="669"/>
        <end position="689"/>
    </location>
</feature>
<feature type="transmembrane region" description="Helical" evidence="7">
    <location>
        <begin position="280"/>
        <end position="301"/>
    </location>
</feature>
<feature type="transmembrane region" description="Helical" evidence="7">
    <location>
        <begin position="322"/>
        <end position="343"/>
    </location>
</feature>
<evidence type="ECO:0000259" key="8">
    <source>
        <dbReference type="PROSITE" id="PS50850"/>
    </source>
</evidence>
<feature type="transmembrane region" description="Helical" evidence="7">
    <location>
        <begin position="939"/>
        <end position="961"/>
    </location>
</feature>
<reference evidence="9 10" key="1">
    <citation type="submission" date="2018-06" db="EMBL/GenBank/DDBJ databases">
        <title>Genome analysis of cellulolytic fungus Trichoderma lentiforme CFAM-422.</title>
        <authorList>
            <person name="Steindorff A.S."/>
            <person name="Formighieri E.F."/>
            <person name="Midorikawa G.E.O."/>
            <person name="Tamietti M.S."/>
            <person name="Ramos E.Z."/>
            <person name="Silva A.S."/>
            <person name="Bon E.P.S."/>
            <person name="Mendes T.D."/>
            <person name="Damaso M.C.T."/>
            <person name="Favaro L.C.L."/>
        </authorList>
    </citation>
    <scope>NUCLEOTIDE SEQUENCE [LARGE SCALE GENOMIC DNA]</scope>
    <source>
        <strain evidence="9 10">CFAM-422</strain>
    </source>
</reference>
<sequence length="1083" mass="115860">MLVHTAKASSYTTNEVEASNRVEKALDASMVNEADEHTAPTSPRNVHGLTWALVCLSIYVSLMTYGLDMTIAADVQATIIVQFDSVDRLAWVGSGFLLGSVCSIFPVAAFYTAFDYKYIFIVSVSLFEIGSIICGTAPSMDALIVGRVVAGIGGSGIYIGTLNYLTALTSNQERGRYMSCIGLVWGVGAILGPVVGGAFSQSSATWRWAFYINLVIAALCAPIYIFFLPSIKPTDSAKVGAIPAISSFDWSGWLLSTGAIVCISFALTDGGNIWPWQDHRTIIFCVFSGILIIATTVQQRFHLFTTVEKRLFPPPHIIKNRTITLLNIQTAVTIANIFVPLYFIPLYFQFVHGDSAIDAAVRLLPFVLVFVTISLLSGVFLPRINYYWVLYAASAIFISVGGGLMYTVHINTASAKIYGYSILLAIGSGLSSQAGYAIAGIKITSKGWPTIDVQHSISAQNFWQITSSLLALLISGQIFQTFAVRNLMFALRDHGFSDADIRGAVAGLQSSLLKNLDPHLAAKAASAVTEAMRPVYILNITYGIICFLADVEASGEEPINGGQHVNPREGIKNSQWILTCIALYLGALLYGLDTTIAADVQAQVYEALGHIEKLPWIGLGFPMASVATILPFGRAYALFNIKVLLLSSIVVFEAGSALCGAAPTSDALIIGRAIAGVGGAGMYLGALTYSSTFTTKTEAPLYNALTGLSWGVGCILGPVIGGAFSVSSATWRWAFYINLPAAGILLPIYLFIVPSKNPRPDLTVKQKFADIDWIGAIIYATIFVLFMIVVTFSGSTFAWNSTTSIVLWVVFGVCLVAFALQQGLKIFTTDEHRIFPVHFLKSRSLVLLYIATGSAGAAQGVVLYYTPLFFQFTKGDSPLQAAVRLLPFICVFIVFVMAAGATLPIVGRYNLYYFVGGCFILIGGALLCTINETTSTGKIYGYEALSAIGIGLLFQIGYAVAVAKVSPKDEPKAIGFINVAQIGTIAISLAIAGSIFQNVGFDLLKSAFAGRHLPDDYIRSALAGTLSPVFSSGDAEIIHVAVVAVAETIRKIFSLVAAAGALVVVSSLLMRFEKIDLSIVAGG</sequence>
<dbReference type="SUPFAM" id="SSF103473">
    <property type="entry name" value="MFS general substrate transporter"/>
    <property type="match status" value="2"/>
</dbReference>
<protein>
    <submittedName>
        <fullName evidence="9">Efflux pump roqT</fullName>
    </submittedName>
</protein>
<dbReference type="Proteomes" id="UP000801864">
    <property type="component" value="Unassembled WGS sequence"/>
</dbReference>
<feature type="domain" description="Major facilitator superfamily (MFS) profile" evidence="8">
    <location>
        <begin position="579"/>
        <end position="1075"/>
    </location>
</feature>
<dbReference type="PANTHER" id="PTHR23501:SF12">
    <property type="entry name" value="MAJOR FACILITATOR SUPERFAMILY (MFS) PROFILE DOMAIN-CONTAINING PROTEIN-RELATED"/>
    <property type="match status" value="1"/>
</dbReference>
<feature type="transmembrane region" description="Helical" evidence="7">
    <location>
        <begin position="1052"/>
        <end position="1070"/>
    </location>
</feature>
<keyword evidence="4 7" id="KW-0812">Transmembrane</keyword>
<evidence type="ECO:0000256" key="4">
    <source>
        <dbReference type="ARBA" id="ARBA00022692"/>
    </source>
</evidence>
<feature type="transmembrane region" description="Helical" evidence="7">
    <location>
        <begin position="910"/>
        <end position="927"/>
    </location>
</feature>
<name>A0A9P4X2J5_9HYPO</name>
<feature type="transmembrane region" description="Helical" evidence="7">
    <location>
        <begin position="773"/>
        <end position="799"/>
    </location>
</feature>
<comment type="similarity">
    <text evidence="2">Belongs to the major facilitator superfamily. TCR/Tet family.</text>
</comment>
<evidence type="ECO:0000256" key="5">
    <source>
        <dbReference type="ARBA" id="ARBA00022989"/>
    </source>
</evidence>
<evidence type="ECO:0000313" key="9">
    <source>
        <dbReference type="EMBL" id="KAF3054704.1"/>
    </source>
</evidence>
<dbReference type="Gene3D" id="1.20.1250.20">
    <property type="entry name" value="MFS general substrate transporter like domains"/>
    <property type="match status" value="3"/>
</dbReference>
<evidence type="ECO:0000256" key="7">
    <source>
        <dbReference type="SAM" id="Phobius"/>
    </source>
</evidence>
<feature type="transmembrane region" description="Helical" evidence="7">
    <location>
        <begin position="643"/>
        <end position="663"/>
    </location>
</feature>
<dbReference type="InterPro" id="IPR011701">
    <property type="entry name" value="MFS"/>
</dbReference>
<evidence type="ECO:0000256" key="3">
    <source>
        <dbReference type="ARBA" id="ARBA00022448"/>
    </source>
</evidence>
<feature type="transmembrane region" description="Helical" evidence="7">
    <location>
        <begin position="733"/>
        <end position="752"/>
    </location>
</feature>
<feature type="transmembrane region" description="Helical" evidence="7">
    <location>
        <begin position="363"/>
        <end position="381"/>
    </location>
</feature>
<feature type="transmembrane region" description="Helical" evidence="7">
    <location>
        <begin position="973"/>
        <end position="996"/>
    </location>
</feature>
<feature type="transmembrane region" description="Helical" evidence="7">
    <location>
        <begin position="701"/>
        <end position="721"/>
    </location>
</feature>
<feature type="transmembrane region" description="Helical" evidence="7">
    <location>
        <begin position="845"/>
        <end position="865"/>
    </location>
</feature>
<feature type="transmembrane region" description="Helical" evidence="7">
    <location>
        <begin position="49"/>
        <end position="67"/>
    </location>
</feature>
<dbReference type="GO" id="GO:0022857">
    <property type="term" value="F:transmembrane transporter activity"/>
    <property type="evidence" value="ECO:0007669"/>
    <property type="project" value="InterPro"/>
</dbReference>
<feature type="transmembrane region" description="Helical" evidence="7">
    <location>
        <begin position="805"/>
        <end position="824"/>
    </location>
</feature>
<keyword evidence="5 7" id="KW-1133">Transmembrane helix</keyword>
<feature type="transmembrane region" description="Helical" evidence="7">
    <location>
        <begin position="118"/>
        <end position="138"/>
    </location>
</feature>
<dbReference type="PROSITE" id="PS50850">
    <property type="entry name" value="MFS"/>
    <property type="match status" value="2"/>
</dbReference>